<dbReference type="EMBL" id="CCND01000005">
    <property type="protein sequence ID" value="CDX50862.1"/>
    <property type="molecule type" value="Genomic_DNA"/>
</dbReference>
<dbReference type="Gene3D" id="3.40.50.150">
    <property type="entry name" value="Vaccinia Virus protein VP39"/>
    <property type="match status" value="1"/>
</dbReference>
<dbReference type="GO" id="GO:0005737">
    <property type="term" value="C:cytoplasm"/>
    <property type="evidence" value="ECO:0007669"/>
    <property type="project" value="UniProtKB-SubCell"/>
</dbReference>
<keyword evidence="5" id="KW-0963">Cytoplasm</keyword>
<dbReference type="Proteomes" id="UP000182888">
    <property type="component" value="Unassembled WGS sequence"/>
</dbReference>
<keyword evidence="6 12" id="KW-0489">Methyltransferase</keyword>
<evidence type="ECO:0000256" key="5">
    <source>
        <dbReference type="ARBA" id="ARBA00022490"/>
    </source>
</evidence>
<evidence type="ECO:0000256" key="7">
    <source>
        <dbReference type="ARBA" id="ARBA00022679"/>
    </source>
</evidence>
<organism evidence="12 14">
    <name type="scientific">Mesorhizobium plurifarium</name>
    <dbReference type="NCBI Taxonomy" id="69974"/>
    <lineage>
        <taxon>Bacteria</taxon>
        <taxon>Pseudomonadati</taxon>
        <taxon>Pseudomonadota</taxon>
        <taxon>Alphaproteobacteria</taxon>
        <taxon>Hyphomicrobiales</taxon>
        <taxon>Phyllobacteriaceae</taxon>
        <taxon>Mesorhizobium</taxon>
    </lineage>
</organism>
<dbReference type="GO" id="GO:0032259">
    <property type="term" value="P:methylation"/>
    <property type="evidence" value="ECO:0007669"/>
    <property type="project" value="UniProtKB-KW"/>
</dbReference>
<dbReference type="PANTHER" id="PTHR11579:SF0">
    <property type="entry name" value="PROTEIN-L-ISOASPARTATE(D-ASPARTATE) O-METHYLTRANSFERASE"/>
    <property type="match status" value="1"/>
</dbReference>
<dbReference type="EMBL" id="CCMZ01000004">
    <property type="protein sequence ID" value="CDX12761.1"/>
    <property type="molecule type" value="Genomic_DNA"/>
</dbReference>
<dbReference type="AlphaFoldDB" id="A0A090DGJ7"/>
<dbReference type="Pfam" id="PF01135">
    <property type="entry name" value="PCMT"/>
    <property type="match status" value="1"/>
</dbReference>
<keyword evidence="7 12" id="KW-0808">Transferase</keyword>
<evidence type="ECO:0000256" key="2">
    <source>
        <dbReference type="ARBA" id="ARBA00005369"/>
    </source>
</evidence>
<reference evidence="12" key="2">
    <citation type="submission" date="2014-08" db="EMBL/GenBank/DDBJ databases">
        <authorList>
            <person name="Moulin Lionel"/>
        </authorList>
    </citation>
    <scope>NUCLEOTIDE SEQUENCE [LARGE SCALE GENOMIC DNA]</scope>
</reference>
<reference evidence="15" key="3">
    <citation type="submission" date="2014-08" db="EMBL/GenBank/DDBJ databases">
        <authorList>
            <person name="Edwards T."/>
        </authorList>
    </citation>
    <scope>NUCLEOTIDE SEQUENCE [LARGE SCALE GENOMIC DNA]</scope>
</reference>
<reference evidence="14" key="4">
    <citation type="submission" date="2014-08" db="EMBL/GenBank/DDBJ databases">
        <authorList>
            <person name="Moulin L."/>
        </authorList>
    </citation>
    <scope>NUCLEOTIDE SEQUENCE [LARGE SCALE GENOMIC DNA]</scope>
</reference>
<dbReference type="PANTHER" id="PTHR11579">
    <property type="entry name" value="PROTEIN-L-ISOASPARTATE O-METHYLTRANSFERASE"/>
    <property type="match status" value="1"/>
</dbReference>
<dbReference type="SUPFAM" id="SSF53335">
    <property type="entry name" value="S-adenosyl-L-methionine-dependent methyltransferases"/>
    <property type="match status" value="1"/>
</dbReference>
<evidence type="ECO:0000256" key="6">
    <source>
        <dbReference type="ARBA" id="ARBA00022603"/>
    </source>
</evidence>
<name>A0A090DGJ7_MESPL</name>
<evidence type="ECO:0000256" key="8">
    <source>
        <dbReference type="ARBA" id="ARBA00022691"/>
    </source>
</evidence>
<evidence type="ECO:0000313" key="15">
    <source>
        <dbReference type="Proteomes" id="UP000182888"/>
    </source>
</evidence>
<dbReference type="InterPro" id="IPR000682">
    <property type="entry name" value="PCMT"/>
</dbReference>
<evidence type="ECO:0000256" key="1">
    <source>
        <dbReference type="ARBA" id="ARBA00004496"/>
    </source>
</evidence>
<evidence type="ECO:0000256" key="11">
    <source>
        <dbReference type="ARBA" id="ARBA00031350"/>
    </source>
</evidence>
<reference evidence="13" key="1">
    <citation type="submission" date="2014-08" db="EMBL/GenBank/DDBJ databases">
        <title>DNA barcoding of Bradysia (Diptera: Sciaridae) for detection of the immature stages on agricultural crops.</title>
        <authorList>
            <person name="Shin S."/>
            <person name="Jung S."/>
            <person name="Heller K."/>
            <person name="Menzel F."/>
            <person name="Hong T.-K."/>
            <person name="Lee H."/>
            <person name="Lee S."/>
        </authorList>
    </citation>
    <scope>NUCLEOTIDE SEQUENCE</scope>
</reference>
<dbReference type="EC" id="2.1.1.77" evidence="3"/>
<proteinExistence type="inferred from homology"/>
<comment type="similarity">
    <text evidence="2">Belongs to the methyltransferase superfamily. L-isoaspartyl/D-aspartyl protein methyltransferase family.</text>
</comment>
<dbReference type="STRING" id="69974.MPLDJ20_60110"/>
<evidence type="ECO:0000256" key="10">
    <source>
        <dbReference type="ARBA" id="ARBA00031323"/>
    </source>
</evidence>
<dbReference type="CDD" id="cd02440">
    <property type="entry name" value="AdoMet_MTases"/>
    <property type="match status" value="1"/>
</dbReference>
<dbReference type="GO" id="GO:0004719">
    <property type="term" value="F:protein-L-isoaspartate (D-aspartate) O-methyltransferase activity"/>
    <property type="evidence" value="ECO:0007669"/>
    <property type="project" value="UniProtKB-EC"/>
</dbReference>
<evidence type="ECO:0000256" key="4">
    <source>
        <dbReference type="ARBA" id="ARBA00013346"/>
    </source>
</evidence>
<evidence type="ECO:0000256" key="3">
    <source>
        <dbReference type="ARBA" id="ARBA00011890"/>
    </source>
</evidence>
<evidence type="ECO:0000313" key="12">
    <source>
        <dbReference type="EMBL" id="CDX12761.1"/>
    </source>
</evidence>
<sequence>MRYLGAMAEPDEARRFYAKLLAAQARSADPRIEEVFASVPREAFLGPGPWTVFAGEGRFETPSADPGYIYQNVLVVLDADKGINNGEPLLHAMWIGKVEPKPGEHVTHIGAGTGYYTALLARLVKPGGSVTAFELEGGLAARAKANLAQYTNIEVIQADAVANPLPLSDIVYVNAGVVAPPAGWLKALKPGGRMIFPWRPSEAVGLAVLITRLENGFACRPFMGSWFIPCVGASTAEPGAKIPTRERAARTRSIWLTATKAPDRTATAVFGEVWFSSRAIRADNTR</sequence>
<keyword evidence="8" id="KW-0949">S-adenosyl-L-methionine</keyword>
<evidence type="ECO:0000313" key="14">
    <source>
        <dbReference type="Proteomes" id="UP000045285"/>
    </source>
</evidence>
<accession>A0A090DGJ7</accession>
<keyword evidence="14" id="KW-1185">Reference proteome</keyword>
<evidence type="ECO:0000256" key="9">
    <source>
        <dbReference type="ARBA" id="ARBA00030757"/>
    </source>
</evidence>
<dbReference type="InterPro" id="IPR029063">
    <property type="entry name" value="SAM-dependent_MTases_sf"/>
</dbReference>
<gene>
    <name evidence="13" type="ORF">MPL1032_130010</name>
    <name evidence="12" type="ORF">MPL3356_120143</name>
</gene>
<evidence type="ECO:0000313" key="13">
    <source>
        <dbReference type="EMBL" id="CDX50862.1"/>
    </source>
</evidence>
<protein>
    <recommendedName>
        <fullName evidence="4">Protein-L-isoaspartate O-methyltransferase</fullName>
        <ecNumber evidence="3">2.1.1.77</ecNumber>
    </recommendedName>
    <alternativeName>
        <fullName evidence="11">L-isoaspartyl protein carboxyl methyltransferase</fullName>
    </alternativeName>
    <alternativeName>
        <fullName evidence="9">Protein L-isoaspartyl methyltransferase</fullName>
    </alternativeName>
    <alternativeName>
        <fullName evidence="10">Protein-beta-aspartate methyltransferase</fullName>
    </alternativeName>
</protein>
<comment type="subcellular location">
    <subcellularLocation>
        <location evidence="1">Cytoplasm</location>
    </subcellularLocation>
</comment>
<dbReference type="Proteomes" id="UP000045285">
    <property type="component" value="Unassembled WGS sequence"/>
</dbReference>